<reference evidence="2" key="1">
    <citation type="submission" date="2016-03" db="EMBL/GenBank/DDBJ databases">
        <title>Mechanisms controlling the formation of the plant cell surface in tip-growing cells are functionally conserved among land plants.</title>
        <authorList>
            <person name="Honkanen S."/>
            <person name="Jones V.A."/>
            <person name="Morieri G."/>
            <person name="Champion C."/>
            <person name="Hetherington A.J."/>
            <person name="Kelly S."/>
            <person name="Saint-Marcoux D."/>
            <person name="Proust H."/>
            <person name="Prescott H."/>
            <person name="Dolan L."/>
        </authorList>
    </citation>
    <scope>NUCLEOTIDE SEQUENCE [LARGE SCALE GENOMIC DNA]</scope>
    <source>
        <tissue evidence="2">Whole gametophyte</tissue>
    </source>
</reference>
<dbReference type="AlphaFoldDB" id="A0A176VC47"/>
<gene>
    <name evidence="2" type="ORF">AXG93_3426s1130</name>
</gene>
<dbReference type="Proteomes" id="UP000077202">
    <property type="component" value="Unassembled WGS sequence"/>
</dbReference>
<sequence length="166" mass="18394">MQNGEKPGRSDVDHLTPEELAIHEQKLKEFLDSSTPVRTLKPSRSEASELLDASDALPAEVSKAELERFQSLEAEDDRLHTEGGVVNDDSYVQTEYYDDLNAVDKSSHHTTGTGFIKSDAEIPVWHLKEDEADPAFKTCNGTNPATNEWEPSPPVVSLAIFCHFSP</sequence>
<comment type="caution">
    <text evidence="2">The sequence shown here is derived from an EMBL/GenBank/DDBJ whole genome shotgun (WGS) entry which is preliminary data.</text>
</comment>
<dbReference type="EMBL" id="LVLJ01004062">
    <property type="protein sequence ID" value="OAE18420.1"/>
    <property type="molecule type" value="Genomic_DNA"/>
</dbReference>
<keyword evidence="3" id="KW-1185">Reference proteome</keyword>
<feature type="region of interest" description="Disordered" evidence="1">
    <location>
        <begin position="33"/>
        <end position="56"/>
    </location>
</feature>
<accession>A0A176VC47</accession>
<dbReference type="PANTHER" id="PTHR34686:SF1">
    <property type="entry name" value="MATERNAL EFFECT EMBRYO ARREST 59"/>
    <property type="match status" value="1"/>
</dbReference>
<dbReference type="PANTHER" id="PTHR34686">
    <property type="entry name" value="MATERNAL EFFECT EMBRYO ARREST PROTEIN"/>
    <property type="match status" value="1"/>
</dbReference>
<evidence type="ECO:0000313" key="3">
    <source>
        <dbReference type="Proteomes" id="UP000077202"/>
    </source>
</evidence>
<evidence type="ECO:0000313" key="2">
    <source>
        <dbReference type="EMBL" id="OAE18420.1"/>
    </source>
</evidence>
<protein>
    <submittedName>
        <fullName evidence="2">Uncharacterized protein</fullName>
    </submittedName>
</protein>
<evidence type="ECO:0000256" key="1">
    <source>
        <dbReference type="SAM" id="MobiDB-lite"/>
    </source>
</evidence>
<name>A0A176VC47_MARPO</name>
<proteinExistence type="predicted"/>
<organism evidence="2 3">
    <name type="scientific">Marchantia polymorpha subsp. ruderalis</name>
    <dbReference type="NCBI Taxonomy" id="1480154"/>
    <lineage>
        <taxon>Eukaryota</taxon>
        <taxon>Viridiplantae</taxon>
        <taxon>Streptophyta</taxon>
        <taxon>Embryophyta</taxon>
        <taxon>Marchantiophyta</taxon>
        <taxon>Marchantiopsida</taxon>
        <taxon>Marchantiidae</taxon>
        <taxon>Marchantiales</taxon>
        <taxon>Marchantiaceae</taxon>
        <taxon>Marchantia</taxon>
    </lineage>
</organism>